<name>A0A8K0KQU3_LADFU</name>
<gene>
    <name evidence="3" type="ORF">J437_LFUL019445</name>
</gene>
<organism evidence="3 4">
    <name type="scientific">Ladona fulva</name>
    <name type="common">Scarce chaser dragonfly</name>
    <name type="synonym">Libellula fulva</name>
    <dbReference type="NCBI Taxonomy" id="123851"/>
    <lineage>
        <taxon>Eukaryota</taxon>
        <taxon>Metazoa</taxon>
        <taxon>Ecdysozoa</taxon>
        <taxon>Arthropoda</taxon>
        <taxon>Hexapoda</taxon>
        <taxon>Insecta</taxon>
        <taxon>Pterygota</taxon>
        <taxon>Palaeoptera</taxon>
        <taxon>Odonata</taxon>
        <taxon>Epiprocta</taxon>
        <taxon>Anisoptera</taxon>
        <taxon>Libelluloidea</taxon>
        <taxon>Libellulidae</taxon>
        <taxon>Ladona</taxon>
    </lineage>
</organism>
<evidence type="ECO:0000313" key="4">
    <source>
        <dbReference type="Proteomes" id="UP000792457"/>
    </source>
</evidence>
<feature type="domain" description="Myb/SANT-like DNA-binding" evidence="2">
    <location>
        <begin position="57"/>
        <end position="146"/>
    </location>
</feature>
<keyword evidence="1" id="KW-0175">Coiled coil</keyword>
<dbReference type="Pfam" id="PF13837">
    <property type="entry name" value="Myb_DNA-bind_4"/>
    <property type="match status" value="1"/>
</dbReference>
<proteinExistence type="predicted"/>
<accession>A0A8K0KQU3</accession>
<reference evidence="3" key="1">
    <citation type="submission" date="2013-04" db="EMBL/GenBank/DDBJ databases">
        <authorList>
            <person name="Qu J."/>
            <person name="Murali S.C."/>
            <person name="Bandaranaike D."/>
            <person name="Bellair M."/>
            <person name="Blankenburg K."/>
            <person name="Chao H."/>
            <person name="Dinh H."/>
            <person name="Doddapaneni H."/>
            <person name="Downs B."/>
            <person name="Dugan-Rocha S."/>
            <person name="Elkadiri S."/>
            <person name="Gnanaolivu R.D."/>
            <person name="Hernandez B."/>
            <person name="Javaid M."/>
            <person name="Jayaseelan J.C."/>
            <person name="Lee S."/>
            <person name="Li M."/>
            <person name="Ming W."/>
            <person name="Munidasa M."/>
            <person name="Muniz J."/>
            <person name="Nguyen L."/>
            <person name="Ongeri F."/>
            <person name="Osuji N."/>
            <person name="Pu L.-L."/>
            <person name="Puazo M."/>
            <person name="Qu C."/>
            <person name="Quiroz J."/>
            <person name="Raj R."/>
            <person name="Weissenberger G."/>
            <person name="Xin Y."/>
            <person name="Zou X."/>
            <person name="Han Y."/>
            <person name="Richards S."/>
            <person name="Worley K."/>
            <person name="Muzny D."/>
            <person name="Gibbs R."/>
        </authorList>
    </citation>
    <scope>NUCLEOTIDE SEQUENCE</scope>
    <source>
        <strain evidence="3">Sampled in the wild</strain>
    </source>
</reference>
<evidence type="ECO:0000256" key="1">
    <source>
        <dbReference type="SAM" id="Coils"/>
    </source>
</evidence>
<evidence type="ECO:0000313" key="3">
    <source>
        <dbReference type="EMBL" id="KAG8239799.1"/>
    </source>
</evidence>
<keyword evidence="4" id="KW-1185">Reference proteome</keyword>
<dbReference type="OrthoDB" id="10065625at2759"/>
<dbReference type="Gene3D" id="1.10.10.60">
    <property type="entry name" value="Homeodomain-like"/>
    <property type="match status" value="1"/>
</dbReference>
<dbReference type="InterPro" id="IPR044822">
    <property type="entry name" value="Myb_DNA-bind_4"/>
</dbReference>
<protein>
    <recommendedName>
        <fullName evidence="2">Myb/SANT-like DNA-binding domain-containing protein</fullName>
    </recommendedName>
</protein>
<dbReference type="EMBL" id="KZ310009">
    <property type="protein sequence ID" value="KAG8239799.1"/>
    <property type="molecule type" value="Genomic_DNA"/>
</dbReference>
<evidence type="ECO:0000259" key="2">
    <source>
        <dbReference type="Pfam" id="PF13837"/>
    </source>
</evidence>
<dbReference type="Proteomes" id="UP000792457">
    <property type="component" value="Unassembled WGS sequence"/>
</dbReference>
<feature type="coiled-coil region" evidence="1">
    <location>
        <begin position="209"/>
        <end position="248"/>
    </location>
</feature>
<reference evidence="3" key="2">
    <citation type="submission" date="2017-10" db="EMBL/GenBank/DDBJ databases">
        <title>Ladona fulva Genome sequencing and assembly.</title>
        <authorList>
            <person name="Murali S."/>
            <person name="Richards S."/>
            <person name="Bandaranaike D."/>
            <person name="Bellair M."/>
            <person name="Blankenburg K."/>
            <person name="Chao H."/>
            <person name="Dinh H."/>
            <person name="Doddapaneni H."/>
            <person name="Dugan-Rocha S."/>
            <person name="Elkadiri S."/>
            <person name="Gnanaolivu R."/>
            <person name="Hernandez B."/>
            <person name="Skinner E."/>
            <person name="Javaid M."/>
            <person name="Lee S."/>
            <person name="Li M."/>
            <person name="Ming W."/>
            <person name="Munidasa M."/>
            <person name="Muniz J."/>
            <person name="Nguyen L."/>
            <person name="Hughes D."/>
            <person name="Osuji N."/>
            <person name="Pu L.-L."/>
            <person name="Puazo M."/>
            <person name="Qu C."/>
            <person name="Quiroz J."/>
            <person name="Raj R."/>
            <person name="Weissenberger G."/>
            <person name="Xin Y."/>
            <person name="Zou X."/>
            <person name="Han Y."/>
            <person name="Worley K."/>
            <person name="Muzny D."/>
            <person name="Gibbs R."/>
        </authorList>
    </citation>
    <scope>NUCLEOTIDE SEQUENCE</scope>
    <source>
        <strain evidence="3">Sampled in the wild</strain>
    </source>
</reference>
<comment type="caution">
    <text evidence="3">The sequence shown here is derived from an EMBL/GenBank/DDBJ whole genome shotgun (WGS) entry which is preliminary data.</text>
</comment>
<dbReference type="AlphaFoldDB" id="A0A8K0KQU3"/>
<sequence length="276" mass="32697">MEVSESQSPIREVTRKEYVFVSCSEDSNDNDVDPKDICHVMILPDVDENMVDRNEVHFWTRRSTLLLLELYKVYRPQVGMSKIKTIKKMFEIISAELSARLCHKVSPAHCENRWKVLERGYRKFVDNAHKSGRGRKDFEFADIMSEILGGKKSIIPKPLTSLVTEDHLAEHDPQERITNHKVDDVPRDNDNRNSWATKERATRSATYILQALKHERKQFFKKKLELQEKKLQEKMKYMEKKLKLEEMKVVEERRRSETLQQSNILLREIIDILKER</sequence>